<name>A0A1L2ZQC6_9MICC</name>
<dbReference type="RefSeq" id="WP_071895092.1">
    <property type="nucleotide sequence ID" value="NZ_CP018135.1"/>
</dbReference>
<keyword evidence="10" id="KW-1185">Reference proteome</keyword>
<dbReference type="GO" id="GO:0005737">
    <property type="term" value="C:cytoplasm"/>
    <property type="evidence" value="ECO:0007669"/>
    <property type="project" value="UniProtKB-SubCell"/>
</dbReference>
<dbReference type="SUPFAM" id="SSF55205">
    <property type="entry name" value="EPT/RTPC-like"/>
    <property type="match status" value="1"/>
</dbReference>
<feature type="binding site" evidence="7">
    <location>
        <position position="364"/>
    </location>
    <ligand>
        <name>phosphoenolpyruvate</name>
        <dbReference type="ChEBI" id="CHEBI:58702"/>
    </ligand>
</feature>
<dbReference type="OrthoDB" id="9809920at2"/>
<dbReference type="CDD" id="cd01556">
    <property type="entry name" value="EPSP_synthase"/>
    <property type="match status" value="1"/>
</dbReference>
<feature type="binding site" evidence="7">
    <location>
        <position position="31"/>
    </location>
    <ligand>
        <name>3-phosphoshikimate</name>
        <dbReference type="ChEBI" id="CHEBI:145989"/>
    </ligand>
</feature>
<feature type="binding site" evidence="7">
    <location>
        <position position="360"/>
    </location>
    <ligand>
        <name>3-phosphoshikimate</name>
        <dbReference type="ChEBI" id="CHEBI:145989"/>
    </ligand>
</feature>
<evidence type="ECO:0000256" key="3">
    <source>
        <dbReference type="ARBA" id="ARBA00022605"/>
    </source>
</evidence>
<protein>
    <recommendedName>
        <fullName evidence="7">3-phosphoshikimate 1-carboxyvinyltransferase</fullName>
        <ecNumber evidence="7">2.5.1.19</ecNumber>
    </recommendedName>
    <alternativeName>
        <fullName evidence="7">5-enolpyruvylshikimate-3-phosphate synthase</fullName>
        <shortName evidence="7">EPSP synthase</shortName>
        <shortName evidence="7">EPSPS</shortName>
    </alternativeName>
</protein>
<dbReference type="GO" id="GO:0009423">
    <property type="term" value="P:chorismate biosynthetic process"/>
    <property type="evidence" value="ECO:0007669"/>
    <property type="project" value="UniProtKB-UniRule"/>
</dbReference>
<feature type="active site" description="Proton acceptor" evidence="7">
    <location>
        <position position="333"/>
    </location>
</feature>
<dbReference type="NCBIfam" id="TIGR01356">
    <property type="entry name" value="aroA"/>
    <property type="match status" value="1"/>
</dbReference>
<comment type="subcellular location">
    <subcellularLocation>
        <location evidence="7">Cytoplasm</location>
    </subcellularLocation>
</comment>
<dbReference type="PANTHER" id="PTHR21090:SF5">
    <property type="entry name" value="PENTAFUNCTIONAL AROM POLYPEPTIDE"/>
    <property type="match status" value="1"/>
</dbReference>
<dbReference type="EMBL" id="CP018135">
    <property type="protein sequence ID" value="APF41625.1"/>
    <property type="molecule type" value="Genomic_DNA"/>
</dbReference>
<comment type="similarity">
    <text evidence="2 7">Belongs to the EPSP synthase family.</text>
</comment>
<feature type="binding site" evidence="7">
    <location>
        <position position="430"/>
    </location>
    <ligand>
        <name>phosphoenolpyruvate</name>
        <dbReference type="ChEBI" id="CHEBI:58702"/>
    </ligand>
</feature>
<evidence type="ECO:0000256" key="5">
    <source>
        <dbReference type="ARBA" id="ARBA00023141"/>
    </source>
</evidence>
<feature type="binding site" evidence="7">
    <location>
        <position position="112"/>
    </location>
    <ligand>
        <name>phosphoenolpyruvate</name>
        <dbReference type="ChEBI" id="CHEBI:58702"/>
    </ligand>
</feature>
<proteinExistence type="inferred from homology"/>
<gene>
    <name evidence="7" type="primary">aroA</name>
    <name evidence="9" type="ORF">BHE16_01040</name>
</gene>
<dbReference type="InterPro" id="IPR023193">
    <property type="entry name" value="EPSP_synthase_CS"/>
</dbReference>
<dbReference type="EC" id="2.5.1.19" evidence="7"/>
<dbReference type="InterPro" id="IPR013792">
    <property type="entry name" value="RNA3'P_cycl/enolpyr_Trfase_a/b"/>
</dbReference>
<feature type="binding site" evidence="7">
    <location>
        <position position="215"/>
    </location>
    <ligand>
        <name>3-phosphoshikimate</name>
        <dbReference type="ChEBI" id="CHEBI:145989"/>
    </ligand>
</feature>
<dbReference type="KEGG" id="nae:BHE16_01040"/>
<feature type="binding site" evidence="7">
    <location>
        <position position="26"/>
    </location>
    <ligand>
        <name>3-phosphoshikimate</name>
        <dbReference type="ChEBI" id="CHEBI:145989"/>
    </ligand>
</feature>
<dbReference type="GO" id="GO:0003866">
    <property type="term" value="F:3-phosphoshikimate 1-carboxyvinyltransferase activity"/>
    <property type="evidence" value="ECO:0007669"/>
    <property type="project" value="UniProtKB-UniRule"/>
</dbReference>
<evidence type="ECO:0000313" key="10">
    <source>
        <dbReference type="Proteomes" id="UP000183530"/>
    </source>
</evidence>
<evidence type="ECO:0000313" key="9">
    <source>
        <dbReference type="EMBL" id="APF41625.1"/>
    </source>
</evidence>
<keyword evidence="7" id="KW-0963">Cytoplasm</keyword>
<dbReference type="Gene3D" id="3.65.10.10">
    <property type="entry name" value="Enolpyruvate transferase domain"/>
    <property type="match status" value="2"/>
</dbReference>
<reference evidence="9 10" key="1">
    <citation type="submission" date="2016-11" db="EMBL/GenBank/DDBJ databases">
        <title>Genome sequencing of Zhihengliuella aestuarii B18 antagonistic to Plasmodiophora brassicae.</title>
        <authorList>
            <person name="Luo Y."/>
        </authorList>
    </citation>
    <scope>NUCLEOTIDE SEQUENCE [LARGE SCALE GENOMIC DNA]</scope>
    <source>
        <strain evidence="9 10">B18</strain>
    </source>
</reference>
<keyword evidence="3 7" id="KW-0028">Amino-acid biosynthesis</keyword>
<evidence type="ECO:0000259" key="8">
    <source>
        <dbReference type="Pfam" id="PF00275"/>
    </source>
</evidence>
<evidence type="ECO:0000256" key="7">
    <source>
        <dbReference type="HAMAP-Rule" id="MF_00210"/>
    </source>
</evidence>
<comment type="subunit">
    <text evidence="7">Monomer.</text>
</comment>
<comment type="function">
    <text evidence="7">Catalyzes the transfer of the enolpyruvyl moiety of phosphoenolpyruvate (PEP) to the 5-hydroxyl of shikimate-3-phosphate (S3P) to produce enolpyruvyl shikimate-3-phosphate and inorganic phosphate.</text>
</comment>
<dbReference type="PANTHER" id="PTHR21090">
    <property type="entry name" value="AROM/DEHYDROQUINATE SYNTHASE"/>
    <property type="match status" value="1"/>
</dbReference>
<dbReference type="GO" id="GO:0008652">
    <property type="term" value="P:amino acid biosynthetic process"/>
    <property type="evidence" value="ECO:0007669"/>
    <property type="project" value="UniProtKB-KW"/>
</dbReference>
<dbReference type="Pfam" id="PF00275">
    <property type="entry name" value="EPSP_synthase"/>
    <property type="match status" value="1"/>
</dbReference>
<dbReference type="UniPathway" id="UPA00053">
    <property type="reaction ID" value="UER00089"/>
</dbReference>
<dbReference type="PROSITE" id="PS00885">
    <property type="entry name" value="EPSP_SYNTHASE_2"/>
    <property type="match status" value="1"/>
</dbReference>
<evidence type="ECO:0000256" key="6">
    <source>
        <dbReference type="ARBA" id="ARBA00044633"/>
    </source>
</evidence>
<feature type="binding site" evidence="7">
    <location>
        <position position="26"/>
    </location>
    <ligand>
        <name>phosphoenolpyruvate</name>
        <dbReference type="ChEBI" id="CHEBI:58702"/>
    </ligand>
</feature>
<feature type="binding site" evidence="7">
    <location>
        <position position="188"/>
    </location>
    <ligand>
        <name>3-phosphoshikimate</name>
        <dbReference type="ChEBI" id="CHEBI:145989"/>
    </ligand>
</feature>
<keyword evidence="5 7" id="KW-0057">Aromatic amino acid biosynthesis</keyword>
<evidence type="ECO:0000256" key="2">
    <source>
        <dbReference type="ARBA" id="ARBA00009948"/>
    </source>
</evidence>
<keyword evidence="4 7" id="KW-0808">Transferase</keyword>
<feature type="binding site" evidence="7">
    <location>
        <position position="27"/>
    </location>
    <ligand>
        <name>3-phosphoshikimate</name>
        <dbReference type="ChEBI" id="CHEBI:145989"/>
    </ligand>
</feature>
<dbReference type="InterPro" id="IPR001986">
    <property type="entry name" value="Enolpyruvate_Tfrase_dom"/>
</dbReference>
<organism evidence="9 10">
    <name type="scientific">Neomicrococcus aestuarii</name>
    <dbReference type="NCBI Taxonomy" id="556325"/>
    <lineage>
        <taxon>Bacteria</taxon>
        <taxon>Bacillati</taxon>
        <taxon>Actinomycetota</taxon>
        <taxon>Actinomycetes</taxon>
        <taxon>Micrococcales</taxon>
        <taxon>Micrococcaceae</taxon>
        <taxon>Neomicrococcus</taxon>
    </lineage>
</organism>
<dbReference type="STRING" id="556325.BHE16_01040"/>
<comment type="catalytic activity">
    <reaction evidence="6">
        <text>3-phosphoshikimate + phosphoenolpyruvate = 5-O-(1-carboxyvinyl)-3-phosphoshikimate + phosphate</text>
        <dbReference type="Rhea" id="RHEA:21256"/>
        <dbReference type="ChEBI" id="CHEBI:43474"/>
        <dbReference type="ChEBI" id="CHEBI:57701"/>
        <dbReference type="ChEBI" id="CHEBI:58702"/>
        <dbReference type="ChEBI" id="CHEBI:145989"/>
        <dbReference type="EC" id="2.5.1.19"/>
    </reaction>
    <physiologicalReaction direction="left-to-right" evidence="6">
        <dbReference type="Rhea" id="RHEA:21257"/>
    </physiologicalReaction>
</comment>
<accession>A0A1L2ZQC6</accession>
<sequence length="455" mass="47876">MALPDPWPAPTPLGPVKVTLTLPGSKSLTARYFMLGAFAAGPSRLRAPLYARDTRLMMNALRTLGVRIEEVPGSGSYGPDLVIFPRLASSDYDDAARVPLAGSGTIDCGLAGTVMRFVPFLAALTPGEWTFDGDPAARLRPMGPILDTLRALGVEIRGGENGMLPFTIIGQETIAGGPVTIDASGSSQFISAAMLAGAHFSKGLKLTHEGHKVPSADHIRMTSEALRGLGVRVDDSKTLTWAVSPGNIDAFDIEIEQDLSNAGPFLAAALATHGTVTIERWPAETTQVGDRWREYLPQLGATVTLVPRPRGGQDLVVTGGETITGADIADSSELAPTLAGLLALADSPSRLTGIAHLRGHETDRLQALVTEINRLGGNARELEDGIEIIPAPLHGGVWESYEDHRMATAGAVVGLAVPEVSVVDIATTSKTLPQFPELWDRVVATAAATNRGSAE</sequence>
<dbReference type="PIRSF" id="PIRSF000505">
    <property type="entry name" value="EPSPS"/>
    <property type="match status" value="1"/>
</dbReference>
<feature type="binding site" evidence="7">
    <location>
        <position position="187"/>
    </location>
    <ligand>
        <name>3-phosphoshikimate</name>
        <dbReference type="ChEBI" id="CHEBI:145989"/>
    </ligand>
</feature>
<dbReference type="GO" id="GO:0009073">
    <property type="term" value="P:aromatic amino acid family biosynthetic process"/>
    <property type="evidence" value="ECO:0007669"/>
    <property type="project" value="UniProtKB-KW"/>
</dbReference>
<comment type="pathway">
    <text evidence="1 7">Metabolic intermediate biosynthesis; chorismate biosynthesis; chorismate from D-erythrose 4-phosphate and phosphoenolpyruvate: step 6/7.</text>
</comment>
<feature type="binding site" evidence="7">
    <location>
        <position position="405"/>
    </location>
    <ligand>
        <name>phosphoenolpyruvate</name>
        <dbReference type="ChEBI" id="CHEBI:58702"/>
    </ligand>
</feature>
<dbReference type="AlphaFoldDB" id="A0A1L2ZQC6"/>
<dbReference type="Proteomes" id="UP000183530">
    <property type="component" value="Chromosome"/>
</dbReference>
<dbReference type="InterPro" id="IPR006264">
    <property type="entry name" value="EPSP_synthase"/>
</dbReference>
<feature type="binding site" evidence="7">
    <location>
        <position position="186"/>
    </location>
    <ligand>
        <name>3-phosphoshikimate</name>
        <dbReference type="ChEBI" id="CHEBI:145989"/>
    </ligand>
</feature>
<feature type="binding site" evidence="7">
    <location>
        <position position="140"/>
    </location>
    <ligand>
        <name>phosphoenolpyruvate</name>
        <dbReference type="ChEBI" id="CHEBI:58702"/>
    </ligand>
</feature>
<feature type="binding site" evidence="7">
    <location>
        <position position="188"/>
    </location>
    <ligand>
        <name>phosphoenolpyruvate</name>
        <dbReference type="ChEBI" id="CHEBI:58702"/>
    </ligand>
</feature>
<dbReference type="InterPro" id="IPR036968">
    <property type="entry name" value="Enolpyruvate_Tfrase_sf"/>
</dbReference>
<dbReference type="HAMAP" id="MF_00210">
    <property type="entry name" value="EPSP_synth"/>
    <property type="match status" value="1"/>
</dbReference>
<evidence type="ECO:0000256" key="4">
    <source>
        <dbReference type="ARBA" id="ARBA00022679"/>
    </source>
</evidence>
<feature type="binding site" evidence="7">
    <location>
        <position position="333"/>
    </location>
    <ligand>
        <name>3-phosphoshikimate</name>
        <dbReference type="ChEBI" id="CHEBI:145989"/>
    </ligand>
</feature>
<comment type="caution">
    <text evidence="7">Lacks conserved residue(s) required for the propagation of feature annotation.</text>
</comment>
<feature type="domain" description="Enolpyruvate transferase" evidence="8">
    <location>
        <begin position="13"/>
        <end position="437"/>
    </location>
</feature>
<evidence type="ECO:0000256" key="1">
    <source>
        <dbReference type="ARBA" id="ARBA00004811"/>
    </source>
</evidence>